<comment type="caution">
    <text evidence="3">The sequence shown here is derived from an EMBL/GenBank/DDBJ whole genome shotgun (WGS) entry which is preliminary data.</text>
</comment>
<evidence type="ECO:0000313" key="4">
    <source>
        <dbReference type="Proteomes" id="UP000239209"/>
    </source>
</evidence>
<name>A0A2T0S1R3_9ACTN</name>
<protein>
    <submittedName>
        <fullName evidence="3">Uncharacterized protein</fullName>
    </submittedName>
</protein>
<evidence type="ECO:0000313" key="3">
    <source>
        <dbReference type="EMBL" id="PRY27263.1"/>
    </source>
</evidence>
<gene>
    <name evidence="3" type="ORF">CLV70_111230</name>
</gene>
<feature type="transmembrane region" description="Helical" evidence="2">
    <location>
        <begin position="101"/>
        <end position="119"/>
    </location>
</feature>
<feature type="region of interest" description="Disordered" evidence="1">
    <location>
        <begin position="206"/>
        <end position="261"/>
    </location>
</feature>
<keyword evidence="4" id="KW-1185">Reference proteome</keyword>
<keyword evidence="2" id="KW-0472">Membrane</keyword>
<keyword evidence="2" id="KW-1133">Transmembrane helix</keyword>
<dbReference type="EMBL" id="PVZG01000011">
    <property type="protein sequence ID" value="PRY27263.1"/>
    <property type="molecule type" value="Genomic_DNA"/>
</dbReference>
<dbReference type="AlphaFoldDB" id="A0A2T0S1R3"/>
<organism evidence="3 4">
    <name type="scientific">Pseudosporangium ferrugineum</name>
    <dbReference type="NCBI Taxonomy" id="439699"/>
    <lineage>
        <taxon>Bacteria</taxon>
        <taxon>Bacillati</taxon>
        <taxon>Actinomycetota</taxon>
        <taxon>Actinomycetes</taxon>
        <taxon>Micromonosporales</taxon>
        <taxon>Micromonosporaceae</taxon>
        <taxon>Pseudosporangium</taxon>
    </lineage>
</organism>
<reference evidence="3 4" key="1">
    <citation type="submission" date="2018-03" db="EMBL/GenBank/DDBJ databases">
        <title>Genomic Encyclopedia of Archaeal and Bacterial Type Strains, Phase II (KMG-II): from individual species to whole genera.</title>
        <authorList>
            <person name="Goeker M."/>
        </authorList>
    </citation>
    <scope>NUCLEOTIDE SEQUENCE [LARGE SCALE GENOMIC DNA]</scope>
    <source>
        <strain evidence="3 4">DSM 45348</strain>
    </source>
</reference>
<keyword evidence="2" id="KW-0812">Transmembrane</keyword>
<evidence type="ECO:0000256" key="1">
    <source>
        <dbReference type="SAM" id="MobiDB-lite"/>
    </source>
</evidence>
<accession>A0A2T0S1R3</accession>
<proteinExistence type="predicted"/>
<evidence type="ECO:0000256" key="2">
    <source>
        <dbReference type="SAM" id="Phobius"/>
    </source>
</evidence>
<feature type="transmembrane region" description="Helical" evidence="2">
    <location>
        <begin position="49"/>
        <end position="67"/>
    </location>
</feature>
<feature type="transmembrane region" description="Helical" evidence="2">
    <location>
        <begin position="126"/>
        <end position="147"/>
    </location>
</feature>
<dbReference type="Proteomes" id="UP000239209">
    <property type="component" value="Unassembled WGS sequence"/>
</dbReference>
<sequence>MLAGGRRAGNDWGMSEPQEAVVEFGPEPPPSRRTGVPAFLRGLATDRRLVPLAAALGALALFGSLVSEWQLTEIDATVFRDVQTGTRAFGATVADLGGWGAAYLVGLFLLTASVVLTLFGPPGGRVYARLTALSTGGVQLAIVLALWSSLDETTRVAGQLDVSGLDSDEITLTLGRGPWCAAFGVVLVLLAVYLAGRLYPPVTAPGREPAAGEEAEAGPPPVWSWRRPSAEDETPPDAPFDLTVTPAQPWTASDDSRDKPS</sequence>
<feature type="transmembrane region" description="Helical" evidence="2">
    <location>
        <begin position="176"/>
        <end position="195"/>
    </location>
</feature>